<evidence type="ECO:0000256" key="1">
    <source>
        <dbReference type="ARBA" id="ARBA00022737"/>
    </source>
</evidence>
<dbReference type="OrthoDB" id="10043504at2759"/>
<dbReference type="PANTHER" id="PTHR44943">
    <property type="entry name" value="CELLULOSE SYNTHASE OPERON PROTEIN C"/>
    <property type="match status" value="1"/>
</dbReference>
<dbReference type="SMART" id="SM00028">
    <property type="entry name" value="TPR"/>
    <property type="match status" value="2"/>
</dbReference>
<evidence type="ECO:0000313" key="5">
    <source>
        <dbReference type="Proteomes" id="UP000689195"/>
    </source>
</evidence>
<keyword evidence="5" id="KW-1185">Reference proteome</keyword>
<evidence type="ECO:0000256" key="2">
    <source>
        <dbReference type="ARBA" id="ARBA00022803"/>
    </source>
</evidence>
<keyword evidence="1" id="KW-0677">Repeat</keyword>
<comment type="caution">
    <text evidence="4">The sequence shown here is derived from an EMBL/GenBank/DDBJ whole genome shotgun (WGS) entry which is preliminary data.</text>
</comment>
<keyword evidence="2 3" id="KW-0802">TPR repeat</keyword>
<dbReference type="InterPro" id="IPR019734">
    <property type="entry name" value="TPR_rpt"/>
</dbReference>
<reference evidence="4" key="1">
    <citation type="submission" date="2021-01" db="EMBL/GenBank/DDBJ databases">
        <authorList>
            <consortium name="Genoscope - CEA"/>
            <person name="William W."/>
        </authorList>
    </citation>
    <scope>NUCLEOTIDE SEQUENCE</scope>
</reference>
<feature type="repeat" description="TPR" evidence="3">
    <location>
        <begin position="60"/>
        <end position="93"/>
    </location>
</feature>
<dbReference type="Proteomes" id="UP000689195">
    <property type="component" value="Unassembled WGS sequence"/>
</dbReference>
<dbReference type="PANTHER" id="PTHR44943:SF4">
    <property type="entry name" value="TPR REPEAT-CONTAINING PROTEIN MJ0798"/>
    <property type="match status" value="1"/>
</dbReference>
<organism evidence="4 5">
    <name type="scientific">Paramecium pentaurelia</name>
    <dbReference type="NCBI Taxonomy" id="43138"/>
    <lineage>
        <taxon>Eukaryota</taxon>
        <taxon>Sar</taxon>
        <taxon>Alveolata</taxon>
        <taxon>Ciliophora</taxon>
        <taxon>Intramacronucleata</taxon>
        <taxon>Oligohymenophorea</taxon>
        <taxon>Peniculida</taxon>
        <taxon>Parameciidae</taxon>
        <taxon>Paramecium</taxon>
    </lineage>
</organism>
<dbReference type="PROSITE" id="PS50005">
    <property type="entry name" value="TPR"/>
    <property type="match status" value="1"/>
</dbReference>
<evidence type="ECO:0008006" key="6">
    <source>
        <dbReference type="Google" id="ProtNLM"/>
    </source>
</evidence>
<dbReference type="Pfam" id="PF12895">
    <property type="entry name" value="ANAPC3"/>
    <property type="match status" value="1"/>
</dbReference>
<sequence>MRLQKSKQSSIIMVQRLNNKQSIGQCLFTLLIFTDKRLLNKYEDAITWFDKALACDQKHVNSLFGKGECLRILRKYDESLKILDQALSINPQHNFSLKSKGACLF</sequence>
<accession>A0A8S1VJS7</accession>
<dbReference type="EMBL" id="CAJJDO010000066">
    <property type="protein sequence ID" value="CAD8177031.1"/>
    <property type="molecule type" value="Genomic_DNA"/>
</dbReference>
<dbReference type="AlphaFoldDB" id="A0A8S1VJS7"/>
<gene>
    <name evidence="4" type="ORF">PPENT_87.1.T0660138</name>
</gene>
<evidence type="ECO:0000313" key="4">
    <source>
        <dbReference type="EMBL" id="CAD8177031.1"/>
    </source>
</evidence>
<proteinExistence type="predicted"/>
<evidence type="ECO:0000256" key="3">
    <source>
        <dbReference type="PROSITE-ProRule" id="PRU00339"/>
    </source>
</evidence>
<name>A0A8S1VJS7_9CILI</name>
<dbReference type="InterPro" id="IPR051685">
    <property type="entry name" value="Ycf3/AcsC/BcsC/TPR_MFPF"/>
</dbReference>
<protein>
    <recommendedName>
        <fullName evidence="6">Tetratricopeptide repeat protein</fullName>
    </recommendedName>
</protein>